<dbReference type="Gene3D" id="6.10.140.2220">
    <property type="match status" value="1"/>
</dbReference>
<evidence type="ECO:0000256" key="10">
    <source>
        <dbReference type="ARBA" id="ARBA00022833"/>
    </source>
</evidence>
<dbReference type="GO" id="GO:0009507">
    <property type="term" value="C:chloroplast"/>
    <property type="evidence" value="ECO:0007669"/>
    <property type="project" value="UniProtKB-SubCell"/>
</dbReference>
<dbReference type="GO" id="GO:0008270">
    <property type="term" value="F:zinc ion binding"/>
    <property type="evidence" value="ECO:0007669"/>
    <property type="project" value="UniProtKB-KW"/>
</dbReference>
<evidence type="ECO:0000256" key="6">
    <source>
        <dbReference type="ARBA" id="ARBA00022692"/>
    </source>
</evidence>
<keyword evidence="4" id="KW-0934">Plastid</keyword>
<feature type="region of interest" description="Disordered" evidence="18">
    <location>
        <begin position="716"/>
        <end position="746"/>
    </location>
</feature>
<dbReference type="EC" id="2.7.1.182" evidence="15"/>
<evidence type="ECO:0000256" key="16">
    <source>
        <dbReference type="ARBA" id="ARBA00048889"/>
    </source>
</evidence>
<comment type="subcellular location">
    <subcellularLocation>
        <location evidence="1">Plastid</location>
        <location evidence="1">Chloroplast membrane</location>
        <topology evidence="1">Multi-pass membrane protein</topology>
    </subcellularLocation>
</comment>
<dbReference type="EMBL" id="LSYV01000031">
    <property type="protein sequence ID" value="KXZ48057.1"/>
    <property type="molecule type" value="Genomic_DNA"/>
</dbReference>
<dbReference type="InterPro" id="IPR002893">
    <property type="entry name" value="Znf_MYND"/>
</dbReference>
<evidence type="ECO:0000313" key="20">
    <source>
        <dbReference type="EMBL" id="KXZ48057.1"/>
    </source>
</evidence>
<dbReference type="GO" id="GO:0016020">
    <property type="term" value="C:membrane"/>
    <property type="evidence" value="ECO:0007669"/>
    <property type="project" value="UniProtKB-SubCell"/>
</dbReference>
<keyword evidence="7" id="KW-0479">Metal-binding</keyword>
<keyword evidence="10" id="KW-0862">Zinc</keyword>
<evidence type="ECO:0000256" key="9">
    <source>
        <dbReference type="ARBA" id="ARBA00022777"/>
    </source>
</evidence>
<evidence type="ECO:0000256" key="7">
    <source>
        <dbReference type="ARBA" id="ARBA00022723"/>
    </source>
</evidence>
<feature type="compositionally biased region" description="Low complexity" evidence="18">
    <location>
        <begin position="727"/>
        <end position="740"/>
    </location>
</feature>
<feature type="region of interest" description="Disordered" evidence="18">
    <location>
        <begin position="853"/>
        <end position="896"/>
    </location>
</feature>
<gene>
    <name evidence="20" type="ORF">GPECTOR_30g152</name>
</gene>
<keyword evidence="8 17" id="KW-0863">Zinc-finger</keyword>
<feature type="compositionally biased region" description="Low complexity" evidence="18">
    <location>
        <begin position="861"/>
        <end position="885"/>
    </location>
</feature>
<organism evidence="20 21">
    <name type="scientific">Gonium pectorale</name>
    <name type="common">Green alga</name>
    <dbReference type="NCBI Taxonomy" id="33097"/>
    <lineage>
        <taxon>Eukaryota</taxon>
        <taxon>Viridiplantae</taxon>
        <taxon>Chlorophyta</taxon>
        <taxon>core chlorophytes</taxon>
        <taxon>Chlorophyceae</taxon>
        <taxon>CS clade</taxon>
        <taxon>Chlamydomonadales</taxon>
        <taxon>Volvocaceae</taxon>
        <taxon>Gonium</taxon>
    </lineage>
</organism>
<keyword evidence="11" id="KW-0809">Transit peptide</keyword>
<dbReference type="GO" id="GO:0010276">
    <property type="term" value="F:phytol kinase activity"/>
    <property type="evidence" value="ECO:0007669"/>
    <property type="project" value="UniProtKB-EC"/>
</dbReference>
<keyword evidence="5" id="KW-0808">Transferase</keyword>
<evidence type="ECO:0000256" key="1">
    <source>
        <dbReference type="ARBA" id="ARBA00004508"/>
    </source>
</evidence>
<feature type="compositionally biased region" description="Gly residues" evidence="18">
    <location>
        <begin position="717"/>
        <end position="726"/>
    </location>
</feature>
<evidence type="ECO:0000313" key="21">
    <source>
        <dbReference type="Proteomes" id="UP000075714"/>
    </source>
</evidence>
<proteinExistence type="inferred from homology"/>
<evidence type="ECO:0000256" key="2">
    <source>
        <dbReference type="ARBA" id="ARBA00010794"/>
    </source>
</evidence>
<dbReference type="PANTHER" id="PTHR32523:SF8">
    <property type="entry name" value="DOLICHOL KINASE"/>
    <property type="match status" value="1"/>
</dbReference>
<dbReference type="SUPFAM" id="SSF144232">
    <property type="entry name" value="HIT/MYND zinc finger-like"/>
    <property type="match status" value="1"/>
</dbReference>
<evidence type="ECO:0000256" key="15">
    <source>
        <dbReference type="ARBA" id="ARBA00039024"/>
    </source>
</evidence>
<comment type="similarity">
    <text evidence="2">Belongs to the polyprenol kinase family.</text>
</comment>
<comment type="catalytic activity">
    <reaction evidence="16">
        <text>phytol + CTP = phytyl phosphate + CDP + H(+)</text>
        <dbReference type="Rhea" id="RHEA:38055"/>
        <dbReference type="ChEBI" id="CHEBI:15378"/>
        <dbReference type="ChEBI" id="CHEBI:17327"/>
        <dbReference type="ChEBI" id="CHEBI:37563"/>
        <dbReference type="ChEBI" id="CHEBI:58069"/>
        <dbReference type="ChEBI" id="CHEBI:75483"/>
        <dbReference type="EC" id="2.7.1.182"/>
    </reaction>
</comment>
<evidence type="ECO:0000256" key="8">
    <source>
        <dbReference type="ARBA" id="ARBA00022771"/>
    </source>
</evidence>
<evidence type="ECO:0000256" key="18">
    <source>
        <dbReference type="SAM" id="MobiDB-lite"/>
    </source>
</evidence>
<evidence type="ECO:0000256" key="4">
    <source>
        <dbReference type="ARBA" id="ARBA00022640"/>
    </source>
</evidence>
<sequence>MVLTSWAKPGAPLPPCVRSRVSCLLRSQVLHAAGRQLASTADYLAGLGAEEDVDSGAAGYISSLLDFTYQCVAVCARDLSRALEGGAEAVVSGWCLELVTALEDSLVLEHGARTMLLMAPRAGPPDHDHFKTAMVAMELLAKVSKQYSMGDHTWAATAAGTAAGTASITAATTAVYSRLQHLLSGQCLRHAVLAFGVVGLCIADGGPDYGLPGELCGALQLEDPSPDVEAKSVVTALRVLAHGLRSQPPRPHGRGCLAFALRAGASAVQRLRNPPPADPGAGGGGASSTMVSAMAVESLDAAQALLSTLPSAGSGGWLAQGVRWWQLAQEVCLVAQELNPTLLEPLGECLGRQLQEFEREPLAAGLSAMPPEPPPRVTAALRGGVVAFLEQLLRRAARAPEGPEAAVAGALVNRLAEGAWRCLGLLLAYGERSRAAALVATFRKVLWMAVAAEMPLWAVGSRLNRCRAILSGTLMVAAHDALAGGAAALDAAAAGPAVEEGPQGPSPPCQQLMGMVSFAAWQWLPPMATVVRTTLESVMALGLDLSSEVVVKEALTPLLVWLPLLLSATARRSAETAAPDAALAAPDAMAVAGGSDGWIGWLLEEMGVVKLLGYVWDSGWDVVPRDEKMPAFVDNLVTGCRAIEALYCAQQQPATEAAAAGSSAAAPGQQQGPPLPPLSWRWQRVQKAATFLRALGREKRAAEAEALAAWLERRGSAAGGGDGPRGAGAVPPGLSASSGAVGSGAGAEAGSLPGAGAGQAPSEARLARLASLLPPLAEVRGALRTCAHPACPNLEGDSEADQKLLVCRLCRAVGYCGQACQRAHWKESHKKACARIHDAPAVPAAAAGMGGAAGAGGAGAGDAPAAPAPAAGDAPAAPAPAAAAGGTAGAGGATER</sequence>
<dbReference type="InterPro" id="IPR039606">
    <property type="entry name" value="Phytol/farnesol_kinase"/>
</dbReference>
<comment type="caution">
    <text evidence="20">The sequence shown here is derived from an EMBL/GenBank/DDBJ whole genome shotgun (WGS) entry which is preliminary data.</text>
</comment>
<dbReference type="PANTHER" id="PTHR32523">
    <property type="entry name" value="PHYTOL KINASE 1, CHLOROPLASTIC"/>
    <property type="match status" value="1"/>
</dbReference>
<name>A0A150GDY9_GONPE</name>
<accession>A0A150GDY9</accession>
<feature type="domain" description="MYND-type" evidence="19">
    <location>
        <begin position="791"/>
        <end position="833"/>
    </location>
</feature>
<dbReference type="AlphaFoldDB" id="A0A150GDY9"/>
<evidence type="ECO:0000256" key="12">
    <source>
        <dbReference type="ARBA" id="ARBA00022989"/>
    </source>
</evidence>
<feature type="region of interest" description="Disordered" evidence="18">
    <location>
        <begin position="659"/>
        <end position="678"/>
    </location>
</feature>
<feature type="compositionally biased region" description="Gly residues" evidence="18">
    <location>
        <begin position="886"/>
        <end position="896"/>
    </location>
</feature>
<protein>
    <recommendedName>
        <fullName evidence="15">phytol kinase</fullName>
        <ecNumber evidence="15">2.7.1.182</ecNumber>
    </recommendedName>
</protein>
<comment type="pathway">
    <text evidence="14">Cofactor biosynthesis; tocopherol biosynthesis.</text>
</comment>
<dbReference type="Proteomes" id="UP000075714">
    <property type="component" value="Unassembled WGS sequence"/>
</dbReference>
<evidence type="ECO:0000256" key="5">
    <source>
        <dbReference type="ARBA" id="ARBA00022679"/>
    </source>
</evidence>
<evidence type="ECO:0000256" key="14">
    <source>
        <dbReference type="ARBA" id="ARBA00024015"/>
    </source>
</evidence>
<dbReference type="PROSITE" id="PS50865">
    <property type="entry name" value="ZF_MYND_2"/>
    <property type="match status" value="1"/>
</dbReference>
<keyword evidence="21" id="KW-1185">Reference proteome</keyword>
<evidence type="ECO:0000256" key="13">
    <source>
        <dbReference type="ARBA" id="ARBA00023136"/>
    </source>
</evidence>
<dbReference type="Pfam" id="PF01753">
    <property type="entry name" value="zf-MYND"/>
    <property type="match status" value="1"/>
</dbReference>
<feature type="compositionally biased region" description="Low complexity" evidence="18">
    <location>
        <begin position="659"/>
        <end position="672"/>
    </location>
</feature>
<evidence type="ECO:0000256" key="3">
    <source>
        <dbReference type="ARBA" id="ARBA00022528"/>
    </source>
</evidence>
<evidence type="ECO:0000256" key="17">
    <source>
        <dbReference type="PROSITE-ProRule" id="PRU00134"/>
    </source>
</evidence>
<reference evidence="21" key="1">
    <citation type="journal article" date="2016" name="Nat. Commun.">
        <title>The Gonium pectorale genome demonstrates co-option of cell cycle regulation during the evolution of multicellularity.</title>
        <authorList>
            <person name="Hanschen E.R."/>
            <person name="Marriage T.N."/>
            <person name="Ferris P.J."/>
            <person name="Hamaji T."/>
            <person name="Toyoda A."/>
            <person name="Fujiyama A."/>
            <person name="Neme R."/>
            <person name="Noguchi H."/>
            <person name="Minakuchi Y."/>
            <person name="Suzuki M."/>
            <person name="Kawai-Toyooka H."/>
            <person name="Smith D.R."/>
            <person name="Sparks H."/>
            <person name="Anderson J."/>
            <person name="Bakaric R."/>
            <person name="Luria V."/>
            <person name="Karger A."/>
            <person name="Kirschner M.W."/>
            <person name="Durand P.M."/>
            <person name="Michod R.E."/>
            <person name="Nozaki H."/>
            <person name="Olson B.J."/>
        </authorList>
    </citation>
    <scope>NUCLEOTIDE SEQUENCE [LARGE SCALE GENOMIC DNA]</scope>
    <source>
        <strain evidence="21">NIES-2863</strain>
    </source>
</reference>
<keyword evidence="13" id="KW-0472">Membrane</keyword>
<evidence type="ECO:0000259" key="19">
    <source>
        <dbReference type="PROSITE" id="PS50865"/>
    </source>
</evidence>
<keyword evidence="12" id="KW-1133">Transmembrane helix</keyword>
<dbReference type="OrthoDB" id="551166at2759"/>
<evidence type="ECO:0000256" key="11">
    <source>
        <dbReference type="ARBA" id="ARBA00022946"/>
    </source>
</evidence>
<keyword evidence="6" id="KW-0812">Transmembrane</keyword>
<keyword evidence="9" id="KW-0418">Kinase</keyword>
<keyword evidence="3" id="KW-0150">Chloroplast</keyword>